<comment type="caution">
    <text evidence="2">The sequence shown here is derived from an EMBL/GenBank/DDBJ whole genome shotgun (WGS) entry which is preliminary data.</text>
</comment>
<dbReference type="Pfam" id="PF04908">
    <property type="entry name" value="SH3BGR"/>
    <property type="match status" value="1"/>
</dbReference>
<protein>
    <recommendedName>
        <fullName evidence="4">Thioredoxin-like protein</fullName>
    </recommendedName>
</protein>
<evidence type="ECO:0008006" key="4">
    <source>
        <dbReference type="Google" id="ProtNLM"/>
    </source>
</evidence>
<dbReference type="InterPro" id="IPR006993">
    <property type="entry name" value="Glut_rich_SH3-bd"/>
</dbReference>
<feature type="compositionally biased region" description="Polar residues" evidence="1">
    <location>
        <begin position="154"/>
        <end position="166"/>
    </location>
</feature>
<feature type="compositionally biased region" description="Low complexity" evidence="1">
    <location>
        <begin position="142"/>
        <end position="152"/>
    </location>
</feature>
<dbReference type="Proteomes" id="UP000005446">
    <property type="component" value="Unassembled WGS sequence"/>
</dbReference>
<keyword evidence="3" id="KW-1185">Reference proteome</keyword>
<dbReference type="EMBL" id="AGUE01000078">
    <property type="protein sequence ID" value="EHL00579.1"/>
    <property type="molecule type" value="Genomic_DNA"/>
</dbReference>
<reference evidence="2 3" key="1">
    <citation type="journal article" date="2012" name="Eukaryot. Cell">
        <title>Genome sequence of the fungus Glarea lozoyensis: the first genome sequence of a species from the Helotiaceae family.</title>
        <authorList>
            <person name="Youssar L."/>
            <person name="Gruening B.A."/>
            <person name="Erxleben A."/>
            <person name="Guenther S."/>
            <person name="Huettel W."/>
        </authorList>
    </citation>
    <scope>NUCLEOTIDE SEQUENCE [LARGE SCALE GENOMIC DNA]</scope>
    <source>
        <strain evidence="3">ATCC 74030 / MF5533</strain>
    </source>
</reference>
<dbReference type="InParanoid" id="H0ELK0"/>
<evidence type="ECO:0000313" key="2">
    <source>
        <dbReference type="EMBL" id="EHL00579.1"/>
    </source>
</evidence>
<organism evidence="2 3">
    <name type="scientific">Glarea lozoyensis (strain ATCC 74030 / MF5533)</name>
    <dbReference type="NCBI Taxonomy" id="1104152"/>
    <lineage>
        <taxon>Eukaryota</taxon>
        <taxon>Fungi</taxon>
        <taxon>Dikarya</taxon>
        <taxon>Ascomycota</taxon>
        <taxon>Pezizomycotina</taxon>
        <taxon>Leotiomycetes</taxon>
        <taxon>Helotiales</taxon>
        <taxon>Helotiaceae</taxon>
        <taxon>Glarea</taxon>
    </lineage>
</organism>
<dbReference type="OrthoDB" id="9932926at2759"/>
<dbReference type="HOGENOM" id="CLU_033575_2_1_1"/>
<name>H0ELK0_GLAL7</name>
<feature type="compositionally biased region" description="Acidic residues" evidence="1">
    <location>
        <begin position="273"/>
        <end position="289"/>
    </location>
</feature>
<dbReference type="SUPFAM" id="SSF52833">
    <property type="entry name" value="Thioredoxin-like"/>
    <property type="match status" value="1"/>
</dbReference>
<proteinExistence type="predicted"/>
<dbReference type="Gene3D" id="3.40.30.10">
    <property type="entry name" value="Glutaredoxin"/>
    <property type="match status" value="1"/>
</dbReference>
<evidence type="ECO:0000256" key="1">
    <source>
        <dbReference type="SAM" id="MobiDB-lite"/>
    </source>
</evidence>
<evidence type="ECO:0000313" key="3">
    <source>
        <dbReference type="Proteomes" id="UP000005446"/>
    </source>
</evidence>
<feature type="compositionally biased region" description="Acidic residues" evidence="1">
    <location>
        <begin position="312"/>
        <end position="331"/>
    </location>
</feature>
<dbReference type="AlphaFoldDB" id="H0ELK0"/>
<gene>
    <name evidence="2" type="ORF">M7I_3464</name>
</gene>
<dbReference type="InterPro" id="IPR036249">
    <property type="entry name" value="Thioredoxin-like_sf"/>
</dbReference>
<feature type="region of interest" description="Disordered" evidence="1">
    <location>
        <begin position="114"/>
        <end position="166"/>
    </location>
</feature>
<accession>H0ELK0</accession>
<sequence>MAEQSAPISYSLDKNLFLYTSLTSGSSHIVTATSRLETILKANRIPFLAIDVATDDRARNIWGRRAGKDASGRVRKLPGLVQEGTVLGDLVEIEEWNEYGEMKMHVKIHGTSNLVPLRPKAGQPSGKTSKAPIAQENKKPESASATAASKTSDQPKSSQSDVPSAISSVLQQVGQEAAQKAKQGMKKVTETLGGVGQAEPIKKEAEPAKKEAEKAAAPAPISINCQSMTQPPFKVLAQQLGGKHQMPCQILVHLLPRPSAEEIKQVEEACAIPEEDEDEEETSDEDDNADTEKTSEPDVVSSTKLGSKEEHTEEEESDDSDESDDAEDKKS</sequence>
<feature type="region of interest" description="Disordered" evidence="1">
    <location>
        <begin position="264"/>
        <end position="331"/>
    </location>
</feature>